<dbReference type="Proteomes" id="UP000077202">
    <property type="component" value="Unassembled WGS sequence"/>
</dbReference>
<proteinExistence type="predicted"/>
<dbReference type="EMBL" id="LVLJ01002403">
    <property type="protein sequence ID" value="OAE25167.1"/>
    <property type="molecule type" value="Genomic_DNA"/>
</dbReference>
<dbReference type="PANTHER" id="PTHR37257">
    <property type="entry name" value="PROTEIN PLASTID TRANSCRIPTIONALLY ACTIVE 7"/>
    <property type="match status" value="1"/>
</dbReference>
<dbReference type="GO" id="GO:0000427">
    <property type="term" value="C:plastid-encoded plastid RNA polymerase complex"/>
    <property type="evidence" value="ECO:0007669"/>
    <property type="project" value="InterPro"/>
</dbReference>
<dbReference type="AlphaFoldDB" id="A0A176VWN3"/>
<accession>A0A176VWN3</accession>
<evidence type="ECO:0000256" key="1">
    <source>
        <dbReference type="SAM" id="MobiDB-lite"/>
    </source>
</evidence>
<dbReference type="PANTHER" id="PTHR37257:SF1">
    <property type="entry name" value="PROTEIN PLASTID TRANSCRIPTIONALLY ACTIVE 7"/>
    <property type="match status" value="1"/>
</dbReference>
<keyword evidence="3" id="KW-1185">Reference proteome</keyword>
<comment type="caution">
    <text evidence="2">The sequence shown here is derived from an EMBL/GenBank/DDBJ whole genome shotgun (WGS) entry which is preliminary data.</text>
</comment>
<gene>
    <name evidence="2" type="ORF">AXG93_3217s1850</name>
</gene>
<protein>
    <submittedName>
        <fullName evidence="2">Uncharacterized protein</fullName>
    </submittedName>
</protein>
<evidence type="ECO:0000313" key="2">
    <source>
        <dbReference type="EMBL" id="OAE25167.1"/>
    </source>
</evidence>
<name>A0A176VWN3_MARPO</name>
<evidence type="ECO:0000313" key="3">
    <source>
        <dbReference type="Proteomes" id="UP000077202"/>
    </source>
</evidence>
<reference evidence="2" key="1">
    <citation type="submission" date="2016-03" db="EMBL/GenBank/DDBJ databases">
        <title>Mechanisms controlling the formation of the plant cell surface in tip-growing cells are functionally conserved among land plants.</title>
        <authorList>
            <person name="Honkanen S."/>
            <person name="Jones V.A."/>
            <person name="Morieri G."/>
            <person name="Champion C."/>
            <person name="Hetherington A.J."/>
            <person name="Kelly S."/>
            <person name="Saint-Marcoux D."/>
            <person name="Proust H."/>
            <person name="Prescott H."/>
            <person name="Dolan L."/>
        </authorList>
    </citation>
    <scope>NUCLEOTIDE SEQUENCE [LARGE SCALE GENOMIC DNA]</scope>
    <source>
        <tissue evidence="2">Whole gametophyte</tissue>
    </source>
</reference>
<dbReference type="InterPro" id="IPR038958">
    <property type="entry name" value="PTAC7"/>
</dbReference>
<organism evidence="2 3">
    <name type="scientific">Marchantia polymorpha subsp. ruderalis</name>
    <dbReference type="NCBI Taxonomy" id="1480154"/>
    <lineage>
        <taxon>Eukaryota</taxon>
        <taxon>Viridiplantae</taxon>
        <taxon>Streptophyta</taxon>
        <taxon>Embryophyta</taxon>
        <taxon>Marchantiophyta</taxon>
        <taxon>Marchantiopsida</taxon>
        <taxon>Marchantiidae</taxon>
        <taxon>Marchantiales</taxon>
        <taxon>Marchantiaceae</taxon>
        <taxon>Marchantia</taxon>
    </lineage>
</organism>
<sequence length="189" mass="21203">METLFVTKPVIGFSSHSDFRCVHYDGIKLSSGRIAGRVEVSRSTGVEVKATGRKSGGIGSGRRRRGMNRKDTMQAETDTTLPFLEPHIRVHKEEGHQVLVDVEYLLLRAPNPFGLVLEISEEANEFLRNNKEDSLQRKPVLKMISDRINEAAGEQLTDSYIEDQPDNEKCTVELSVSMFVMNYGISIFG</sequence>
<dbReference type="GO" id="GO:0042793">
    <property type="term" value="P:plastid transcription"/>
    <property type="evidence" value="ECO:0007669"/>
    <property type="project" value="InterPro"/>
</dbReference>
<feature type="region of interest" description="Disordered" evidence="1">
    <location>
        <begin position="50"/>
        <end position="72"/>
    </location>
</feature>